<feature type="transmembrane region" description="Helical" evidence="1">
    <location>
        <begin position="6"/>
        <end position="26"/>
    </location>
</feature>
<dbReference type="STRING" id="1714016.BA724_14975"/>
<dbReference type="EMBL" id="MAMP01000003">
    <property type="protein sequence ID" value="OES46314.1"/>
    <property type="molecule type" value="Genomic_DNA"/>
</dbReference>
<gene>
    <name evidence="3" type="ORF">BA724_14975</name>
</gene>
<evidence type="ECO:0000313" key="4">
    <source>
        <dbReference type="Proteomes" id="UP000095658"/>
    </source>
</evidence>
<evidence type="ECO:0000259" key="2">
    <source>
        <dbReference type="Pfam" id="PF09648"/>
    </source>
</evidence>
<organism evidence="3 4">
    <name type="scientific">Domibacillus iocasae</name>
    <dbReference type="NCBI Taxonomy" id="1714016"/>
    <lineage>
        <taxon>Bacteria</taxon>
        <taxon>Bacillati</taxon>
        <taxon>Bacillota</taxon>
        <taxon>Bacilli</taxon>
        <taxon>Bacillales</taxon>
        <taxon>Bacillaceae</taxon>
        <taxon>Domibacillus</taxon>
    </lineage>
</organism>
<evidence type="ECO:0000313" key="3">
    <source>
        <dbReference type="EMBL" id="OES46314.1"/>
    </source>
</evidence>
<dbReference type="InterPro" id="IPR018604">
    <property type="entry name" value="YycI-like"/>
</dbReference>
<dbReference type="RefSeq" id="WP_069937053.1">
    <property type="nucleotide sequence ID" value="NZ_MAMP01000003.1"/>
</dbReference>
<reference evidence="3 4" key="1">
    <citation type="submission" date="2016-06" db="EMBL/GenBank/DDBJ databases">
        <title>Domibacillus iocasae genome sequencing.</title>
        <authorList>
            <person name="Verma A."/>
            <person name="Pal Y."/>
            <person name="Ojha A.K."/>
            <person name="Krishnamurthi S."/>
        </authorList>
    </citation>
    <scope>NUCLEOTIDE SEQUENCE [LARGE SCALE GENOMIC DNA]</scope>
    <source>
        <strain evidence="3 4">DSM 29979</strain>
    </source>
</reference>
<proteinExistence type="predicted"/>
<keyword evidence="1" id="KW-1133">Transmembrane helix</keyword>
<comment type="caution">
    <text evidence="3">The sequence shown here is derived from an EMBL/GenBank/DDBJ whole genome shotgun (WGS) entry which is preliminary data.</text>
</comment>
<dbReference type="Gene3D" id="2.40.128.690">
    <property type="entry name" value="YycH protein, domain 3-like"/>
    <property type="match status" value="1"/>
</dbReference>
<keyword evidence="1" id="KW-0812">Transmembrane</keyword>
<dbReference type="Pfam" id="PF09648">
    <property type="entry name" value="YycI"/>
    <property type="match status" value="1"/>
</dbReference>
<keyword evidence="1" id="KW-0472">Membrane</keyword>
<feature type="domain" description="Regulatory protein YycH-like" evidence="2">
    <location>
        <begin position="37"/>
        <end position="257"/>
    </location>
</feature>
<protein>
    <recommendedName>
        <fullName evidence="2">Regulatory protein YycH-like domain-containing protein</fullName>
    </recommendedName>
</protein>
<name>A0A1E7DTA9_9BACI</name>
<dbReference type="GO" id="GO:0016020">
    <property type="term" value="C:membrane"/>
    <property type="evidence" value="ECO:0007669"/>
    <property type="project" value="InterPro"/>
</dbReference>
<keyword evidence="4" id="KW-1185">Reference proteome</keyword>
<evidence type="ECO:0000256" key="1">
    <source>
        <dbReference type="SAM" id="Phobius"/>
    </source>
</evidence>
<sequence length="268" mass="30613">MDWSKTKTIFIAVFLVLDIFLAVMFFNKYSASRFEVIKATTIEEKLQSDGVKYEKMPADAGERSLITAKPKIFSETDLLFLTKQKLDIRKNGTEIASVLDKPYDTNGATRDKLNSFVKNNVYQGGEYSYGERKRSQDGDTVIYYQKIENKKLFENDYGTLTLQLDNDENVVEYSQTMLDSVDEDRNEAAILPAPQALDALYKNGLIQPDSKISNAELGYYTFVQLNESQVLLQVLSPTWYFQLEKGDITEEVYVNAFDGSIYQTDKES</sequence>
<accession>A0A1E7DTA9</accession>
<dbReference type="AlphaFoldDB" id="A0A1E7DTA9"/>
<dbReference type="Proteomes" id="UP000095658">
    <property type="component" value="Unassembled WGS sequence"/>
</dbReference>